<dbReference type="AlphaFoldDB" id="A0A328BGZ3"/>
<feature type="domain" description="Peptidase S9 prolyl oligopeptidase catalytic" evidence="4">
    <location>
        <begin position="629"/>
        <end position="808"/>
    </location>
</feature>
<dbReference type="EMBL" id="QFYS01000003">
    <property type="protein sequence ID" value="RAK66383.1"/>
    <property type="molecule type" value="Genomic_DNA"/>
</dbReference>
<feature type="region of interest" description="Disordered" evidence="2">
    <location>
        <begin position="813"/>
        <end position="839"/>
    </location>
</feature>
<sequence length="839" mass="88607">MRTPRRRCGLLAAAALMALACAHVALGRALTVEDVLQREAFGRVELAERWLFVEAQGPYASAARFDYDSRTDLFRTRLQVAPLSAPAQLRPLVPREPGVGYALGPVSPCGDRAAVFRLKAGRWELGVAEAATGATRWLNVAPLLTATGRAVAWQDAQTLVVLALPDPASAPLELRLRRYPLELAAQRARAATGETSVTAVGSGRYRTLRPRSPGRDLLRIDLKTGDVRRLASGAFADFEVSPDGRRAALLTEGEDIPLDPGRPVQGAWGVETTRTGLTLVDLATGDGRALDRAWDVLGQLLRWSPTSDELLIFARQADAPWTGGALLRVDAAAAAARPVGQDLRPVVSGRPAVVRAGWLGRDPIVFARPVGAVGAGRADWFRLAGDRTRNLTHAIPAPAGDPAILWREALWLVSGGRLWRVDRAGAHPAWSGSAPAIRLVAPAAVGLRPRAELSPRAADQVSVALQGTSGPQLHLGAGRAGVALAAGAQVLAAGPSGAVVRTPHDDGPEVLSWVRPGAPEVSISAINGRLSDVDPLRIAAVHHRGPRGEHLTSWLMRPAASVSRPPLVVWPYPGSAYPTFPDYMDARRGGGIETPTLLVGQGYAVLIPSLPRSPGPDGPAAGLADQVLAIVDAAAADPALRDAFDPDRLGIWGASFGGYGALAVLGQTDRFAAAIVQAAPADLFSMHGDYGLKRLVLPQGGVGSYAAAGWTEDLQGGMGAPPWADPDRYVRNSPVLTADRIRTPLMIVHGELDTIPIGQAQEMFSSLQRQDKDAVLVTYWGEGHAFASPGNIRDYYARAFAWLDEHLRRGTAAARVTRSAGPAPGPASAAPRLPPSPPP</sequence>
<proteinExistence type="predicted"/>
<gene>
    <name evidence="5" type="ORF">DJ019_09050</name>
</gene>
<feature type="chain" id="PRO_5016429817" description="Peptidase S9 prolyl oligopeptidase catalytic domain-containing protein" evidence="3">
    <location>
        <begin position="26"/>
        <end position="839"/>
    </location>
</feature>
<evidence type="ECO:0000256" key="1">
    <source>
        <dbReference type="ARBA" id="ARBA00022801"/>
    </source>
</evidence>
<dbReference type="OrthoDB" id="7201746at2"/>
<dbReference type="Pfam" id="PF00326">
    <property type="entry name" value="Peptidase_S9"/>
    <property type="match status" value="1"/>
</dbReference>
<evidence type="ECO:0000313" key="5">
    <source>
        <dbReference type="EMBL" id="RAK66383.1"/>
    </source>
</evidence>
<evidence type="ECO:0000256" key="3">
    <source>
        <dbReference type="SAM" id="SignalP"/>
    </source>
</evidence>
<evidence type="ECO:0000259" key="4">
    <source>
        <dbReference type="Pfam" id="PF00326"/>
    </source>
</evidence>
<feature type="signal peptide" evidence="3">
    <location>
        <begin position="1"/>
        <end position="25"/>
    </location>
</feature>
<dbReference type="SUPFAM" id="SSF53474">
    <property type="entry name" value="alpha/beta-Hydrolases"/>
    <property type="match status" value="1"/>
</dbReference>
<dbReference type="GO" id="GO:0006508">
    <property type="term" value="P:proteolysis"/>
    <property type="evidence" value="ECO:0007669"/>
    <property type="project" value="InterPro"/>
</dbReference>
<keyword evidence="6" id="KW-1185">Reference proteome</keyword>
<name>A0A328BGZ3_9CAUL</name>
<dbReference type="PANTHER" id="PTHR42776:SF27">
    <property type="entry name" value="DIPEPTIDYL PEPTIDASE FAMILY MEMBER 6"/>
    <property type="match status" value="1"/>
</dbReference>
<keyword evidence="3" id="KW-0732">Signal</keyword>
<organism evidence="5 6">
    <name type="scientific">Phenylobacterium kunshanense</name>
    <dbReference type="NCBI Taxonomy" id="1445034"/>
    <lineage>
        <taxon>Bacteria</taxon>
        <taxon>Pseudomonadati</taxon>
        <taxon>Pseudomonadota</taxon>
        <taxon>Alphaproteobacteria</taxon>
        <taxon>Caulobacterales</taxon>
        <taxon>Caulobacteraceae</taxon>
        <taxon>Phenylobacterium</taxon>
    </lineage>
</organism>
<dbReference type="InterPro" id="IPR001375">
    <property type="entry name" value="Peptidase_S9_cat"/>
</dbReference>
<feature type="compositionally biased region" description="Low complexity" evidence="2">
    <location>
        <begin position="818"/>
        <end position="831"/>
    </location>
</feature>
<dbReference type="GO" id="GO:0004252">
    <property type="term" value="F:serine-type endopeptidase activity"/>
    <property type="evidence" value="ECO:0007669"/>
    <property type="project" value="TreeGrafter"/>
</dbReference>
<dbReference type="Gene3D" id="3.40.50.1820">
    <property type="entry name" value="alpha/beta hydrolase"/>
    <property type="match status" value="1"/>
</dbReference>
<dbReference type="InterPro" id="IPR029058">
    <property type="entry name" value="AB_hydrolase_fold"/>
</dbReference>
<dbReference type="Proteomes" id="UP000249524">
    <property type="component" value="Unassembled WGS sequence"/>
</dbReference>
<evidence type="ECO:0000256" key="2">
    <source>
        <dbReference type="SAM" id="MobiDB-lite"/>
    </source>
</evidence>
<protein>
    <recommendedName>
        <fullName evidence="4">Peptidase S9 prolyl oligopeptidase catalytic domain-containing protein</fullName>
    </recommendedName>
</protein>
<keyword evidence="1" id="KW-0378">Hydrolase</keyword>
<accession>A0A328BGZ3</accession>
<dbReference type="PROSITE" id="PS51257">
    <property type="entry name" value="PROKAR_LIPOPROTEIN"/>
    <property type="match status" value="1"/>
</dbReference>
<dbReference type="RefSeq" id="WP_111275692.1">
    <property type="nucleotide sequence ID" value="NZ_QFYS01000003.1"/>
</dbReference>
<comment type="caution">
    <text evidence="5">The sequence shown here is derived from an EMBL/GenBank/DDBJ whole genome shotgun (WGS) entry which is preliminary data.</text>
</comment>
<reference evidence="5 6" key="1">
    <citation type="submission" date="2018-05" db="EMBL/GenBank/DDBJ databases">
        <authorList>
            <person name="Lanie J.A."/>
            <person name="Ng W.-L."/>
            <person name="Kazmierczak K.M."/>
            <person name="Andrzejewski T.M."/>
            <person name="Davidsen T.M."/>
            <person name="Wayne K.J."/>
            <person name="Tettelin H."/>
            <person name="Glass J.I."/>
            <person name="Rusch D."/>
            <person name="Podicherti R."/>
            <person name="Tsui H.-C.T."/>
            <person name="Winkler M.E."/>
        </authorList>
    </citation>
    <scope>NUCLEOTIDE SEQUENCE [LARGE SCALE GENOMIC DNA]</scope>
    <source>
        <strain evidence="5 6">BUT-10</strain>
    </source>
</reference>
<dbReference type="PANTHER" id="PTHR42776">
    <property type="entry name" value="SERINE PEPTIDASE S9 FAMILY MEMBER"/>
    <property type="match status" value="1"/>
</dbReference>
<evidence type="ECO:0000313" key="6">
    <source>
        <dbReference type="Proteomes" id="UP000249524"/>
    </source>
</evidence>
<dbReference type="SUPFAM" id="SSF69304">
    <property type="entry name" value="Tricorn protease N-terminal domain"/>
    <property type="match status" value="1"/>
</dbReference>